<keyword evidence="4" id="KW-0598">Phosphotransferase system</keyword>
<comment type="cofactor">
    <cofactor evidence="6">
        <name>Mg(2+)</name>
        <dbReference type="ChEBI" id="CHEBI:18420"/>
    </cofactor>
    <text evidence="6">Binds 1 Mg(2+) ion per trimer.</text>
</comment>
<dbReference type="InterPro" id="IPR003188">
    <property type="entry name" value="PTS_IIA_lac/cel"/>
</dbReference>
<keyword evidence="6" id="KW-0479">Metal-binding</keyword>
<evidence type="ECO:0000256" key="6">
    <source>
        <dbReference type="PIRSR" id="PIRSR000699-2"/>
    </source>
</evidence>
<reference evidence="9 10" key="1">
    <citation type="submission" date="2020-08" db="EMBL/GenBank/DDBJ databases">
        <title>Genomic Encyclopedia of Type Strains, Phase III (KMG-III): the genomes of soil and plant-associated and newly described type strains.</title>
        <authorList>
            <person name="Whitman W."/>
        </authorList>
    </citation>
    <scope>NUCLEOTIDE SEQUENCE [LARGE SCALE GENOMIC DNA]</scope>
    <source>
        <strain evidence="9 10">CECT 8693</strain>
    </source>
</reference>
<dbReference type="PIRSF" id="PIRSF000699">
    <property type="entry name" value="PTS_IILac_III"/>
    <property type="match status" value="1"/>
</dbReference>
<dbReference type="CDD" id="cd00215">
    <property type="entry name" value="PTS_IIA_lac"/>
    <property type="match status" value="1"/>
</dbReference>
<feature type="active site" description="Tele-phosphohistidine intermediate" evidence="5">
    <location>
        <position position="75"/>
    </location>
</feature>
<keyword evidence="1" id="KW-0813">Transport</keyword>
<dbReference type="SUPFAM" id="SSF46973">
    <property type="entry name" value="Enzyme IIa from lactose specific PTS, IIa-lac"/>
    <property type="match status" value="1"/>
</dbReference>
<dbReference type="EMBL" id="JACJIP010000038">
    <property type="protein sequence ID" value="MBA9087935.1"/>
    <property type="molecule type" value="Genomic_DNA"/>
</dbReference>
<evidence type="ECO:0000256" key="5">
    <source>
        <dbReference type="PIRSR" id="PIRSR000699-1"/>
    </source>
</evidence>
<dbReference type="PANTHER" id="PTHR34382">
    <property type="entry name" value="PTS SYSTEM N,N'-DIACETYLCHITOBIOSE-SPECIFIC EIIA COMPONENT"/>
    <property type="match status" value="1"/>
</dbReference>
<evidence type="ECO:0000256" key="4">
    <source>
        <dbReference type="ARBA" id="ARBA00022683"/>
    </source>
</evidence>
<dbReference type="GO" id="GO:0016740">
    <property type="term" value="F:transferase activity"/>
    <property type="evidence" value="ECO:0007669"/>
    <property type="project" value="UniProtKB-KW"/>
</dbReference>
<keyword evidence="10" id="KW-1185">Reference proteome</keyword>
<feature type="modified residue" description="Phosphohistidine; by HPr" evidence="7">
    <location>
        <position position="75"/>
    </location>
</feature>
<organism evidence="9 10">
    <name type="scientific">Fontibacillus solani</name>
    <dbReference type="NCBI Taxonomy" id="1572857"/>
    <lineage>
        <taxon>Bacteria</taxon>
        <taxon>Bacillati</taxon>
        <taxon>Bacillota</taxon>
        <taxon>Bacilli</taxon>
        <taxon>Bacillales</taxon>
        <taxon>Paenibacillaceae</taxon>
        <taxon>Fontibacillus</taxon>
    </lineage>
</organism>
<name>A0A7W3XTT1_9BACL</name>
<dbReference type="GO" id="GO:0009401">
    <property type="term" value="P:phosphoenolpyruvate-dependent sugar phosphotransferase system"/>
    <property type="evidence" value="ECO:0007669"/>
    <property type="project" value="UniProtKB-KW"/>
</dbReference>
<dbReference type="Pfam" id="PF02255">
    <property type="entry name" value="PTS_IIA"/>
    <property type="match status" value="1"/>
</dbReference>
<dbReference type="Gene3D" id="1.20.58.80">
    <property type="entry name" value="Phosphotransferase system, lactose/cellobiose-type IIA subunit"/>
    <property type="match status" value="1"/>
</dbReference>
<proteinExistence type="predicted"/>
<evidence type="ECO:0000256" key="2">
    <source>
        <dbReference type="ARBA" id="ARBA00022597"/>
    </source>
</evidence>
<evidence type="ECO:0000256" key="3">
    <source>
        <dbReference type="ARBA" id="ARBA00022679"/>
    </source>
</evidence>
<evidence type="ECO:0000313" key="9">
    <source>
        <dbReference type="EMBL" id="MBA9087935.1"/>
    </source>
</evidence>
<keyword evidence="2" id="KW-0762">Sugar transport</keyword>
<keyword evidence="3" id="KW-0808">Transferase</keyword>
<dbReference type="GO" id="GO:0046872">
    <property type="term" value="F:metal ion binding"/>
    <property type="evidence" value="ECO:0007669"/>
    <property type="project" value="UniProtKB-KW"/>
</dbReference>
<dbReference type="InterPro" id="IPR036542">
    <property type="entry name" value="PTS_IIA_lac/cel_sf"/>
</dbReference>
<dbReference type="Proteomes" id="UP000567067">
    <property type="component" value="Unassembled WGS sequence"/>
</dbReference>
<keyword evidence="8" id="KW-0175">Coiled coil</keyword>
<sequence>MSYEQTIMQIIANSGEARSKSLKASRAARGGDFEQAEEFMKQAKENLTAAHKVQTQLLQAEGRGEKSEITVLLIHAQDHLMNAITVKELVSEMVEESKKRIEIEEKIKELKKND</sequence>
<accession>A0A7W3XTT1</accession>
<protein>
    <submittedName>
        <fullName evidence="9">PTS system cellobiose-specific IIA component</fullName>
    </submittedName>
</protein>
<feature type="coiled-coil region" evidence="8">
    <location>
        <begin position="86"/>
        <end position="113"/>
    </location>
</feature>
<dbReference type="PROSITE" id="PS51095">
    <property type="entry name" value="PTS_EIIA_TYPE_3"/>
    <property type="match status" value="1"/>
</dbReference>
<evidence type="ECO:0000256" key="8">
    <source>
        <dbReference type="SAM" id="Coils"/>
    </source>
</evidence>
<dbReference type="AlphaFoldDB" id="A0A7W3XTT1"/>
<evidence type="ECO:0000313" key="10">
    <source>
        <dbReference type="Proteomes" id="UP000567067"/>
    </source>
</evidence>
<feature type="binding site" evidence="6">
    <location>
        <position position="78"/>
    </location>
    <ligand>
        <name>Mg(2+)</name>
        <dbReference type="ChEBI" id="CHEBI:18420"/>
        <note>ligand shared between all trimeric partners</note>
    </ligand>
</feature>
<comment type="caution">
    <text evidence="9">The sequence shown here is derived from an EMBL/GenBank/DDBJ whole genome shotgun (WGS) entry which is preliminary data.</text>
</comment>
<dbReference type="RefSeq" id="WP_182539202.1">
    <property type="nucleotide sequence ID" value="NZ_JACJIP010000038.1"/>
</dbReference>
<keyword evidence="6" id="KW-0460">Magnesium</keyword>
<dbReference type="PANTHER" id="PTHR34382:SF7">
    <property type="entry name" value="PTS SYSTEM N,N'-DIACETYLCHITOBIOSE-SPECIFIC EIIA COMPONENT"/>
    <property type="match status" value="1"/>
</dbReference>
<evidence type="ECO:0000256" key="1">
    <source>
        <dbReference type="ARBA" id="ARBA00022448"/>
    </source>
</evidence>
<evidence type="ECO:0000256" key="7">
    <source>
        <dbReference type="PROSITE-ProRule" id="PRU00418"/>
    </source>
</evidence>
<gene>
    <name evidence="9" type="ORF">FHR92_004428</name>
</gene>